<dbReference type="Gene3D" id="1.25.40.20">
    <property type="entry name" value="Ankyrin repeat-containing domain"/>
    <property type="match status" value="3"/>
</dbReference>
<proteinExistence type="predicted"/>
<dbReference type="Gene3D" id="3.30.60.90">
    <property type="match status" value="1"/>
</dbReference>
<dbReference type="InterPro" id="IPR027417">
    <property type="entry name" value="P-loop_NTPase"/>
</dbReference>
<dbReference type="PROSITE" id="PS50088">
    <property type="entry name" value="ANK_REPEAT"/>
    <property type="match status" value="5"/>
</dbReference>
<feature type="repeat" description="ANK" evidence="5">
    <location>
        <begin position="897"/>
        <end position="929"/>
    </location>
</feature>
<dbReference type="InterPro" id="IPR002110">
    <property type="entry name" value="Ankyrin_rpt"/>
</dbReference>
<keyword evidence="3" id="KW-0863">Zinc-finger</keyword>
<feature type="repeat" description="ANK" evidence="5">
    <location>
        <begin position="997"/>
        <end position="1029"/>
    </location>
</feature>
<dbReference type="PRINTS" id="PR01415">
    <property type="entry name" value="ANKYRIN"/>
</dbReference>
<dbReference type="Gene3D" id="3.40.50.300">
    <property type="entry name" value="P-loop containing nucleotide triphosphate hydrolases"/>
    <property type="match status" value="1"/>
</dbReference>
<feature type="domain" description="GPI inositol-deacylase winged helix" evidence="6">
    <location>
        <begin position="425"/>
        <end position="506"/>
    </location>
</feature>
<evidence type="ECO:0000313" key="8">
    <source>
        <dbReference type="EMBL" id="KAK3317546.1"/>
    </source>
</evidence>
<dbReference type="Pfam" id="PF22939">
    <property type="entry name" value="WHD_GPIID"/>
    <property type="match status" value="1"/>
</dbReference>
<dbReference type="SMART" id="SM00248">
    <property type="entry name" value="ANK"/>
    <property type="match status" value="10"/>
</dbReference>
<accession>A0AAE0I339</accession>
<evidence type="ECO:0000256" key="1">
    <source>
        <dbReference type="ARBA" id="ARBA00022723"/>
    </source>
</evidence>
<dbReference type="PANTHER" id="PTHR10039">
    <property type="entry name" value="AMELOGENIN"/>
    <property type="match status" value="1"/>
</dbReference>
<dbReference type="InterPro" id="IPR054471">
    <property type="entry name" value="GPIID_WHD"/>
</dbReference>
<dbReference type="AlphaFoldDB" id="A0AAE0I339"/>
<sequence>LRKDLQPLAEPTTGIKRLFHRLKWPLDEDGTKGDIAALHRLAQVYNFSVSIEGFSLLSNRLDRAVTQIRERIRDLETDQTLQGSAIKSQLSTVINSLDGLFDIHRLLADLDDKFSKGEQSQALKALQAWIPSFDSSLRQKDLQWRRSKGSGQWLLNSQAFKKLMDGSSPQNTLFCHGAPGSGKTFLTSAVVDHLQQLSSESDRHHSGEVRVAYFYFDYVHRQEQGPDRVLGSLLNQLLSGYTTIPPAASGLKRRFEKGLDLPDWSKFVADFINICSEIPETFIVLDALDECDSSFGLARILDLVDQLQRSSSPVRLFVTSRPFSSTINKAFSSSGSILIEASDEDITLFLKERITARHDEDISDALEEEIIKAILSRSQGMFLISALQIAFILDQPSVELMRASLDDLPDDPEENFNKTIGRITAQLSPKRKLAMATLMWLTHARTALGQDEIRNALAINSDSEPVAVGPLPDPRRIIDSCLGLVVVNRDDSSFRLVHMSVQEYLRLNTARIFSSGDAQLARICLAYLRVPTLEAVFHWQSPASYTETYERFARYPLLPYVSRFWGVHASLSFTAEVEKDALEFLQSPSRVLLWSQMSWITSPEWDRKRDFSYSMFPRDVTPLHIAAQFDLSKLLQDQLSCGGVEINCRDSNGETPLMVASLFGASSVAASLLLREDLEINAVNTAGRPAFCAAILAHQGGIVQSLLHDSRLDVNLGRPLFTAVNGRDAKMVEMLLSVSELDINAEDDTGQTALWLAVSEIYRDIVDLLLKRKDLDPTRGDPNRKDQQPLVHWALTFVEDIDIMTDQELCDCALMVLTLDKHPAISSEISEEGIVGVARTFYRNATSVGKKRFKDNISQFVGVNGRTLLHEAAEAGDAEEVKEFLEYGADPQARTEDGRTPLYAAAGAEDSAAVEILLNAGANPNATDDGGWSVLHVAARCGREKNVRLLLSHGADVNLRDQRGYSVLIAACYGCSEPEVTRLLLENKADPNVSDRLGSTPLHWAAYNGNKFVCELLLDHGAEVDKIAPTIGTPLSLATWGMNDCIEPLLAAGSDPNILDLYGRTSLDWAAGYAPVFRKFGFAAELYSATPKATTTRVLKKSARMKVEEHLREGTPGDISLCRILNFLGDTASAKMVSRGLVKSVKDNGSFDLAIQCAICKSVSGPHFVCAVCPMINLCETCMGSHTLPVDKIPWCRGHAYWRVPDEEWSHVRVLEKNEIREVLEMVAKKHSCAEDLT</sequence>
<dbReference type="Pfam" id="PF24883">
    <property type="entry name" value="NPHP3_N"/>
    <property type="match status" value="1"/>
</dbReference>
<evidence type="ECO:0000256" key="4">
    <source>
        <dbReference type="ARBA" id="ARBA00022833"/>
    </source>
</evidence>
<dbReference type="GO" id="GO:0008270">
    <property type="term" value="F:zinc ion binding"/>
    <property type="evidence" value="ECO:0007669"/>
    <property type="project" value="UniProtKB-KW"/>
</dbReference>
<evidence type="ECO:0000313" key="9">
    <source>
        <dbReference type="Proteomes" id="UP001286456"/>
    </source>
</evidence>
<dbReference type="SUPFAM" id="SSF52540">
    <property type="entry name" value="P-loop containing nucleoside triphosphate hydrolases"/>
    <property type="match status" value="1"/>
</dbReference>
<keyword evidence="2" id="KW-0677">Repeat</keyword>
<dbReference type="Proteomes" id="UP001286456">
    <property type="component" value="Unassembled WGS sequence"/>
</dbReference>
<dbReference type="SUPFAM" id="SSF48403">
    <property type="entry name" value="Ankyrin repeat"/>
    <property type="match status" value="2"/>
</dbReference>
<dbReference type="InterPro" id="IPR056884">
    <property type="entry name" value="NPHP3-like_N"/>
</dbReference>
<evidence type="ECO:0000259" key="6">
    <source>
        <dbReference type="Pfam" id="PF22939"/>
    </source>
</evidence>
<keyword evidence="1" id="KW-0479">Metal-binding</keyword>
<keyword evidence="4" id="KW-0862">Zinc</keyword>
<evidence type="ECO:0000259" key="7">
    <source>
        <dbReference type="Pfam" id="PF24883"/>
    </source>
</evidence>
<dbReference type="InterPro" id="IPR043145">
    <property type="entry name" value="Znf_ZZ_sf"/>
</dbReference>
<reference evidence="8" key="2">
    <citation type="submission" date="2023-06" db="EMBL/GenBank/DDBJ databases">
        <authorList>
            <consortium name="Lawrence Berkeley National Laboratory"/>
            <person name="Haridas S."/>
            <person name="Hensen N."/>
            <person name="Bonometti L."/>
            <person name="Westerberg I."/>
            <person name="Brannstrom I.O."/>
            <person name="Guillou S."/>
            <person name="Cros-Aarteil S."/>
            <person name="Calhoun S."/>
            <person name="Kuo A."/>
            <person name="Mondo S."/>
            <person name="Pangilinan J."/>
            <person name="Riley R."/>
            <person name="Labutti K."/>
            <person name="Andreopoulos B."/>
            <person name="Lipzen A."/>
            <person name="Chen C."/>
            <person name="Yanf M."/>
            <person name="Daum C."/>
            <person name="Ng V."/>
            <person name="Clum A."/>
            <person name="Steindorff A."/>
            <person name="Ohm R."/>
            <person name="Martin F."/>
            <person name="Silar P."/>
            <person name="Natvig D."/>
            <person name="Lalanne C."/>
            <person name="Gautier V."/>
            <person name="Ament-Velasquez S.L."/>
            <person name="Kruys A."/>
            <person name="Hutchinson M.I."/>
            <person name="Powell A.J."/>
            <person name="Barry K."/>
            <person name="Miller A.N."/>
            <person name="Grigoriev I.V."/>
            <person name="Debuchy R."/>
            <person name="Gladieux P."/>
            <person name="Thoren M.H."/>
            <person name="Johannesson H."/>
        </authorList>
    </citation>
    <scope>NUCLEOTIDE SEQUENCE</scope>
    <source>
        <strain evidence="8">SMH4131-1</strain>
    </source>
</reference>
<feature type="repeat" description="ANK" evidence="5">
    <location>
        <begin position="652"/>
        <end position="685"/>
    </location>
</feature>
<gene>
    <name evidence="8" type="ORF">B0T19DRAFT_293564</name>
</gene>
<dbReference type="Pfam" id="PF12796">
    <property type="entry name" value="Ank_2"/>
    <property type="match status" value="3"/>
</dbReference>
<evidence type="ECO:0000256" key="5">
    <source>
        <dbReference type="PROSITE-ProRule" id="PRU00023"/>
    </source>
</evidence>
<feature type="domain" description="Nephrocystin 3-like N-terminal" evidence="7">
    <location>
        <begin position="149"/>
        <end position="321"/>
    </location>
</feature>
<comment type="caution">
    <text evidence="8">The sequence shown here is derived from an EMBL/GenBank/DDBJ whole genome shotgun (WGS) entry which is preliminary data.</text>
</comment>
<dbReference type="EMBL" id="JAUEPO010000007">
    <property type="protein sequence ID" value="KAK3317546.1"/>
    <property type="molecule type" value="Genomic_DNA"/>
</dbReference>
<reference evidence="8" key="1">
    <citation type="journal article" date="2023" name="Mol. Phylogenet. Evol.">
        <title>Genome-scale phylogeny and comparative genomics of the fungal order Sordariales.</title>
        <authorList>
            <person name="Hensen N."/>
            <person name="Bonometti L."/>
            <person name="Westerberg I."/>
            <person name="Brannstrom I.O."/>
            <person name="Guillou S."/>
            <person name="Cros-Aarteil S."/>
            <person name="Calhoun S."/>
            <person name="Haridas S."/>
            <person name="Kuo A."/>
            <person name="Mondo S."/>
            <person name="Pangilinan J."/>
            <person name="Riley R."/>
            <person name="LaButti K."/>
            <person name="Andreopoulos B."/>
            <person name="Lipzen A."/>
            <person name="Chen C."/>
            <person name="Yan M."/>
            <person name="Daum C."/>
            <person name="Ng V."/>
            <person name="Clum A."/>
            <person name="Steindorff A."/>
            <person name="Ohm R.A."/>
            <person name="Martin F."/>
            <person name="Silar P."/>
            <person name="Natvig D.O."/>
            <person name="Lalanne C."/>
            <person name="Gautier V."/>
            <person name="Ament-Velasquez S.L."/>
            <person name="Kruys A."/>
            <person name="Hutchinson M.I."/>
            <person name="Powell A.J."/>
            <person name="Barry K."/>
            <person name="Miller A.N."/>
            <person name="Grigoriev I.V."/>
            <person name="Debuchy R."/>
            <person name="Gladieux P."/>
            <person name="Hiltunen Thoren M."/>
            <person name="Johannesson H."/>
        </authorList>
    </citation>
    <scope>NUCLEOTIDE SEQUENCE</scope>
    <source>
        <strain evidence="8">SMH4131-1</strain>
    </source>
</reference>
<evidence type="ECO:0000256" key="3">
    <source>
        <dbReference type="ARBA" id="ARBA00022771"/>
    </source>
</evidence>
<dbReference type="InterPro" id="IPR036770">
    <property type="entry name" value="Ankyrin_rpt-contain_sf"/>
</dbReference>
<dbReference type="PANTHER" id="PTHR10039:SF15">
    <property type="entry name" value="NACHT DOMAIN-CONTAINING PROTEIN"/>
    <property type="match status" value="1"/>
</dbReference>
<feature type="non-terminal residue" evidence="8">
    <location>
        <position position="1"/>
    </location>
</feature>
<keyword evidence="5" id="KW-0040">ANK repeat</keyword>
<feature type="repeat" description="ANK" evidence="5">
    <location>
        <begin position="930"/>
        <end position="962"/>
    </location>
</feature>
<protein>
    <submittedName>
        <fullName evidence="8">Ankyrin repeat-containing domain protein</fullName>
    </submittedName>
</protein>
<keyword evidence="9" id="KW-1185">Reference proteome</keyword>
<dbReference type="PROSITE" id="PS50297">
    <property type="entry name" value="ANK_REP_REGION"/>
    <property type="match status" value="4"/>
</dbReference>
<evidence type="ECO:0000256" key="2">
    <source>
        <dbReference type="ARBA" id="ARBA00022737"/>
    </source>
</evidence>
<organism evidence="8 9">
    <name type="scientific">Cercophora scortea</name>
    <dbReference type="NCBI Taxonomy" id="314031"/>
    <lineage>
        <taxon>Eukaryota</taxon>
        <taxon>Fungi</taxon>
        <taxon>Dikarya</taxon>
        <taxon>Ascomycota</taxon>
        <taxon>Pezizomycotina</taxon>
        <taxon>Sordariomycetes</taxon>
        <taxon>Sordariomycetidae</taxon>
        <taxon>Sordariales</taxon>
        <taxon>Lasiosphaeriaceae</taxon>
        <taxon>Cercophora</taxon>
    </lineage>
</organism>
<feature type="repeat" description="ANK" evidence="5">
    <location>
        <begin position="864"/>
        <end position="896"/>
    </location>
</feature>
<name>A0AAE0I339_9PEZI</name>